<evidence type="ECO:0000313" key="4">
    <source>
        <dbReference type="EMBL" id="HGZ79604.1"/>
    </source>
</evidence>
<dbReference type="Gene3D" id="3.30.910.20">
    <property type="entry name" value="Skp domain"/>
    <property type="match status" value="1"/>
</dbReference>
<dbReference type="SUPFAM" id="SSF111384">
    <property type="entry name" value="OmpH-like"/>
    <property type="match status" value="1"/>
</dbReference>
<feature type="coiled-coil region" evidence="3">
    <location>
        <begin position="47"/>
        <end position="101"/>
    </location>
</feature>
<dbReference type="GO" id="GO:0050821">
    <property type="term" value="P:protein stabilization"/>
    <property type="evidence" value="ECO:0007669"/>
    <property type="project" value="TreeGrafter"/>
</dbReference>
<comment type="similarity">
    <text evidence="1">Belongs to the Skp family.</text>
</comment>
<dbReference type="GO" id="GO:0051082">
    <property type="term" value="F:unfolded protein binding"/>
    <property type="evidence" value="ECO:0007669"/>
    <property type="project" value="InterPro"/>
</dbReference>
<dbReference type="InterPro" id="IPR024930">
    <property type="entry name" value="Skp_dom_sf"/>
</dbReference>
<comment type="caution">
    <text evidence="4">The sequence shown here is derived from an EMBL/GenBank/DDBJ whole genome shotgun (WGS) entry which is preliminary data.</text>
</comment>
<dbReference type="PANTHER" id="PTHR35089:SF1">
    <property type="entry name" value="CHAPERONE PROTEIN SKP"/>
    <property type="match status" value="1"/>
</dbReference>
<dbReference type="Pfam" id="PF03938">
    <property type="entry name" value="OmpH"/>
    <property type="match status" value="1"/>
</dbReference>
<sequence>MKRIVIVGVVLALVLVFLYGSSAGNPRIVFADVNRVVQEYPKWIELNQKYAQDAQFYQQKLNELLAELDKLQKAGAPQSEIEKKQAEIASRKQQYEQLLQSEYQPKMQAVLNELAEKIEAFAKAMGYDFVLKKEALLYADDAYDVTEQLVNYLKNQ</sequence>
<organism evidence="4">
    <name type="scientific">Pseudothermotoga hypogea</name>
    <dbReference type="NCBI Taxonomy" id="57487"/>
    <lineage>
        <taxon>Bacteria</taxon>
        <taxon>Thermotogati</taxon>
        <taxon>Thermotogota</taxon>
        <taxon>Thermotogae</taxon>
        <taxon>Thermotogales</taxon>
        <taxon>Thermotogaceae</taxon>
        <taxon>Pseudothermotoga</taxon>
    </lineage>
</organism>
<name>A0A832I9A5_9THEM</name>
<keyword evidence="3" id="KW-0175">Coiled coil</keyword>
<dbReference type="InterPro" id="IPR005632">
    <property type="entry name" value="Chaperone_Skp"/>
</dbReference>
<dbReference type="AlphaFoldDB" id="A0A832I9A5"/>
<proteinExistence type="inferred from homology"/>
<dbReference type="SMART" id="SM00935">
    <property type="entry name" value="OmpH"/>
    <property type="match status" value="1"/>
</dbReference>
<reference evidence="4" key="1">
    <citation type="journal article" date="2020" name="mSystems">
        <title>Genome- and Community-Level Interaction Insights into Carbon Utilization and Element Cycling Functions of Hydrothermarchaeota in Hydrothermal Sediment.</title>
        <authorList>
            <person name="Zhou Z."/>
            <person name="Liu Y."/>
            <person name="Xu W."/>
            <person name="Pan J."/>
            <person name="Luo Z.H."/>
            <person name="Li M."/>
        </authorList>
    </citation>
    <scope>NUCLEOTIDE SEQUENCE [LARGE SCALE GENOMIC DNA]</scope>
    <source>
        <strain evidence="4">SpSt-86</strain>
    </source>
</reference>
<evidence type="ECO:0000256" key="3">
    <source>
        <dbReference type="SAM" id="Coils"/>
    </source>
</evidence>
<dbReference type="PANTHER" id="PTHR35089">
    <property type="entry name" value="CHAPERONE PROTEIN SKP"/>
    <property type="match status" value="1"/>
</dbReference>
<evidence type="ECO:0000256" key="1">
    <source>
        <dbReference type="ARBA" id="ARBA00009091"/>
    </source>
</evidence>
<evidence type="ECO:0000256" key="2">
    <source>
        <dbReference type="ARBA" id="ARBA00022729"/>
    </source>
</evidence>
<keyword evidence="2" id="KW-0732">Signal</keyword>
<dbReference type="EMBL" id="DTKQ01000048">
    <property type="protein sequence ID" value="HGZ79604.1"/>
    <property type="molecule type" value="Genomic_DNA"/>
</dbReference>
<dbReference type="GO" id="GO:0005829">
    <property type="term" value="C:cytosol"/>
    <property type="evidence" value="ECO:0007669"/>
    <property type="project" value="TreeGrafter"/>
</dbReference>
<gene>
    <name evidence="4" type="ORF">ENW55_06440</name>
</gene>
<accession>A0A832I9A5</accession>
<protein>
    <submittedName>
        <fullName evidence="4">OmpH family outer membrane protein</fullName>
    </submittedName>
</protein>